<dbReference type="Pfam" id="PF11071">
    <property type="entry name" value="Nuc_deoxyri_tr3"/>
    <property type="match status" value="1"/>
</dbReference>
<dbReference type="InterPro" id="IPR019884">
    <property type="entry name" value="YtoQ_family_protein"/>
</dbReference>
<dbReference type="RefSeq" id="WP_165098292.1">
    <property type="nucleotide sequence ID" value="NZ_CP049056.1"/>
</dbReference>
<dbReference type="KEGG" id="hdh:G5B40_10535"/>
<dbReference type="NCBIfam" id="TIGR03646">
    <property type="entry name" value="YtoQ_fam"/>
    <property type="match status" value="1"/>
</dbReference>
<evidence type="ECO:0000313" key="2">
    <source>
        <dbReference type="Proteomes" id="UP000503336"/>
    </source>
</evidence>
<dbReference type="SUPFAM" id="SSF52309">
    <property type="entry name" value="N-(deoxy)ribosyltransferase-like"/>
    <property type="match status" value="1"/>
</dbReference>
<gene>
    <name evidence="1" type="ORF">G5B40_10535</name>
</gene>
<dbReference type="EMBL" id="CP049056">
    <property type="protein sequence ID" value="QIE55849.1"/>
    <property type="molecule type" value="Genomic_DNA"/>
</dbReference>
<organism evidence="1 2">
    <name type="scientific">Pikeienuella piscinae</name>
    <dbReference type="NCBI Taxonomy" id="2748098"/>
    <lineage>
        <taxon>Bacteria</taxon>
        <taxon>Pseudomonadati</taxon>
        <taxon>Pseudomonadota</taxon>
        <taxon>Alphaproteobacteria</taxon>
        <taxon>Rhodobacterales</taxon>
        <taxon>Paracoccaceae</taxon>
        <taxon>Pikeienuella</taxon>
    </lineage>
</organism>
<sequence length="147" mass="15900">MELNVYLAGEIHTDWRDAIIAACGGLGIEWSGPVTDHAASDDCGVEIFGAEANKFWHDRKGALLNAVRTRTALERCDVLVVCFGEKYKQWNAAFDAGYAAALGKPIIVLHAPEHDHALKEVDAAANAVARTPDEVARALRYVTAAKL</sequence>
<proteinExistence type="predicted"/>
<name>A0A7L5C1W2_9RHOB</name>
<dbReference type="Proteomes" id="UP000503336">
    <property type="component" value="Chromosome"/>
</dbReference>
<protein>
    <submittedName>
        <fullName evidence="1">YtoQ family protein</fullName>
    </submittedName>
</protein>
<keyword evidence="2" id="KW-1185">Reference proteome</keyword>
<dbReference type="Gene3D" id="3.40.50.450">
    <property type="match status" value="1"/>
</dbReference>
<reference evidence="1 2" key="1">
    <citation type="submission" date="2020-02" db="EMBL/GenBank/DDBJ databases">
        <title>complete genome sequence of Rhodobacteraceae bacterium.</title>
        <authorList>
            <person name="Park J."/>
            <person name="Kim Y.-S."/>
            <person name="Kim K.-H."/>
        </authorList>
    </citation>
    <scope>NUCLEOTIDE SEQUENCE [LARGE SCALE GENOMIC DNA]</scope>
    <source>
        <strain evidence="1 2">RR4-56</strain>
    </source>
</reference>
<dbReference type="AlphaFoldDB" id="A0A7L5C1W2"/>
<evidence type="ECO:0000313" key="1">
    <source>
        <dbReference type="EMBL" id="QIE55849.1"/>
    </source>
</evidence>
<accession>A0A7L5C1W2</accession>